<gene>
    <name evidence="1" type="ORF">ABVK50_16920</name>
</gene>
<accession>A0AAU8CJD6</accession>
<reference evidence="1" key="1">
    <citation type="submission" date="2024-06" db="EMBL/GenBank/DDBJ databases">
        <title>Mesorhizobium karijinii sp. nov., a symbiont of the iconic Swainsona formosa from arid Australia.</title>
        <authorList>
            <person name="Hill Y.J."/>
            <person name="Watkin E.L.J."/>
            <person name="O'Hara G.W."/>
            <person name="Terpolilli J."/>
            <person name="Tye M.L."/>
            <person name="Kohlmeier M.G."/>
        </authorList>
    </citation>
    <scope>NUCLEOTIDE SEQUENCE</scope>
    <source>
        <strain evidence="1">WSM2240</strain>
    </source>
</reference>
<dbReference type="RefSeq" id="WP_353645468.1">
    <property type="nucleotide sequence ID" value="NZ_CP159253.1"/>
</dbReference>
<dbReference type="Pfam" id="PF22752">
    <property type="entry name" value="DUF488-N3i"/>
    <property type="match status" value="1"/>
</dbReference>
<sequence>MSTGIAIKRVYDEPERSDGFRVLVDRVWPRVVTKEKAAVDLWMKEIGPSTGLRKWFGHKPERWDEFRTRYRDELAAKRDLLDQLRAHAAKGRLTLVYSAKDEEHNQAVVIREVLEG</sequence>
<dbReference type="InterPro" id="IPR052552">
    <property type="entry name" value="YeaO-like"/>
</dbReference>
<dbReference type="EMBL" id="CP159253">
    <property type="protein sequence ID" value="XCG46990.1"/>
    <property type="molecule type" value="Genomic_DNA"/>
</dbReference>
<evidence type="ECO:0000313" key="1">
    <source>
        <dbReference type="EMBL" id="XCG46990.1"/>
    </source>
</evidence>
<organism evidence="1">
    <name type="scientific">Mesorhizobium sp. WSM2240</name>
    <dbReference type="NCBI Taxonomy" id="3228851"/>
    <lineage>
        <taxon>Bacteria</taxon>
        <taxon>Pseudomonadati</taxon>
        <taxon>Pseudomonadota</taxon>
        <taxon>Alphaproteobacteria</taxon>
        <taxon>Hyphomicrobiales</taxon>
        <taxon>Phyllobacteriaceae</taxon>
        <taxon>Mesorhizobium</taxon>
    </lineage>
</organism>
<dbReference type="PANTHER" id="PTHR36849:SF1">
    <property type="entry name" value="CYTOPLASMIC PROTEIN"/>
    <property type="match status" value="1"/>
</dbReference>
<name>A0AAU8CJD6_9HYPH</name>
<dbReference type="AlphaFoldDB" id="A0AAU8CJD6"/>
<protein>
    <submittedName>
        <fullName evidence="1">DUF488 domain-containing protein</fullName>
    </submittedName>
</protein>
<dbReference type="PANTHER" id="PTHR36849">
    <property type="entry name" value="CYTOPLASMIC PROTEIN-RELATED"/>
    <property type="match status" value="1"/>
</dbReference>
<proteinExistence type="predicted"/>